<dbReference type="AlphaFoldDB" id="A0A1J3D0V0"/>
<dbReference type="EMBL" id="GEVI01018597">
    <property type="protein sequence ID" value="JAU13723.1"/>
    <property type="molecule type" value="Transcribed_RNA"/>
</dbReference>
<dbReference type="PANTHER" id="PTHR45786">
    <property type="entry name" value="DNA BINDING PROTEIN-LIKE"/>
    <property type="match status" value="1"/>
</dbReference>
<name>A0A1J3D0V0_NOCCA</name>
<reference evidence="1" key="1">
    <citation type="submission" date="2016-07" db="EMBL/GenBank/DDBJ databases">
        <title>De novo transcriptome assembly of four accessions of the metal hyperaccumulator plant Noccaea caerulescens.</title>
        <authorList>
            <person name="Blande D."/>
            <person name="Halimaa P."/>
            <person name="Tervahauta A.I."/>
            <person name="Aarts M.G."/>
            <person name="Karenlampi S.O."/>
        </authorList>
    </citation>
    <scope>NUCLEOTIDE SEQUENCE</scope>
</reference>
<accession>A0A1J3D0V0</accession>
<protein>
    <recommendedName>
        <fullName evidence="2">Helitron helicase-like domain-containing protein</fullName>
    </recommendedName>
</protein>
<gene>
    <name evidence="1" type="ORF">GA_TR3451_c20_g1_i1_g.11213</name>
</gene>
<evidence type="ECO:0000313" key="1">
    <source>
        <dbReference type="EMBL" id="JAU13723.1"/>
    </source>
</evidence>
<organism evidence="1">
    <name type="scientific">Noccaea caerulescens</name>
    <name type="common">Alpine penny-cress</name>
    <name type="synonym">Thlaspi caerulescens</name>
    <dbReference type="NCBI Taxonomy" id="107243"/>
    <lineage>
        <taxon>Eukaryota</taxon>
        <taxon>Viridiplantae</taxon>
        <taxon>Streptophyta</taxon>
        <taxon>Embryophyta</taxon>
        <taxon>Tracheophyta</taxon>
        <taxon>Spermatophyta</taxon>
        <taxon>Magnoliopsida</taxon>
        <taxon>eudicotyledons</taxon>
        <taxon>Gunneridae</taxon>
        <taxon>Pentapetalae</taxon>
        <taxon>rosids</taxon>
        <taxon>malvids</taxon>
        <taxon>Brassicales</taxon>
        <taxon>Brassicaceae</taxon>
        <taxon>Coluteocarpeae</taxon>
        <taxon>Noccaea</taxon>
    </lineage>
</organism>
<proteinExistence type="predicted"/>
<evidence type="ECO:0008006" key="2">
    <source>
        <dbReference type="Google" id="ProtNLM"/>
    </source>
</evidence>
<sequence length="143" mass="16177">MLFSICCQKGRVSLPAIREPPQLLKALLDSPHFRENIRVYSSLLAFTSIGAEVDQSVTSGYGPYTYRIQGQIYHRLGSLLPPVSDEIAGLVVGDFVERDIIIQYKTSVLQRISCLHPHYMALQYPMLFPYGESGFHLRIPYSL</sequence>
<dbReference type="PANTHER" id="PTHR45786:SF74">
    <property type="entry name" value="ATP-DEPENDENT DNA HELICASE"/>
    <property type="match status" value="1"/>
</dbReference>